<dbReference type="Proteomes" id="UP000001312">
    <property type="component" value="Unassembled WGS sequence"/>
</dbReference>
<dbReference type="AlphaFoldDB" id="A7E887"/>
<keyword evidence="2" id="KW-1185">Reference proteome</keyword>
<organism evidence="1 2">
    <name type="scientific">Sclerotinia sclerotiorum (strain ATCC 18683 / 1980 / Ss-1)</name>
    <name type="common">White mold</name>
    <name type="synonym">Whetzelinia sclerotiorum</name>
    <dbReference type="NCBI Taxonomy" id="665079"/>
    <lineage>
        <taxon>Eukaryota</taxon>
        <taxon>Fungi</taxon>
        <taxon>Dikarya</taxon>
        <taxon>Ascomycota</taxon>
        <taxon>Pezizomycotina</taxon>
        <taxon>Leotiomycetes</taxon>
        <taxon>Helotiales</taxon>
        <taxon>Sclerotiniaceae</taxon>
        <taxon>Sclerotinia</taxon>
    </lineage>
</organism>
<accession>A7E887</accession>
<sequence>MDSRVDDQTVVARIKMKGSGNPYGSLYPAQMCILIFGKDNYPILWKSEKLYFEVVFWDWETNFCSGMAWALCELLGVVRLFVELSHGWNQAVIATTIRHTI</sequence>
<dbReference type="EMBL" id="CH476622">
    <property type="protein sequence ID" value="EDN96589.1"/>
    <property type="molecule type" value="Genomic_DNA"/>
</dbReference>
<reference evidence="2" key="1">
    <citation type="journal article" date="2011" name="PLoS Genet.">
        <title>Genomic analysis of the necrotrophic fungal pathogens Sclerotinia sclerotiorum and Botrytis cinerea.</title>
        <authorList>
            <person name="Amselem J."/>
            <person name="Cuomo C.A."/>
            <person name="van Kan J.A."/>
            <person name="Viaud M."/>
            <person name="Benito E.P."/>
            <person name="Couloux A."/>
            <person name="Coutinho P.M."/>
            <person name="de Vries R.P."/>
            <person name="Dyer P.S."/>
            <person name="Fillinger S."/>
            <person name="Fournier E."/>
            <person name="Gout L."/>
            <person name="Hahn M."/>
            <person name="Kohn L."/>
            <person name="Lapalu N."/>
            <person name="Plummer K.M."/>
            <person name="Pradier J.M."/>
            <person name="Quevillon E."/>
            <person name="Sharon A."/>
            <person name="Simon A."/>
            <person name="ten Have A."/>
            <person name="Tudzynski B."/>
            <person name="Tudzynski P."/>
            <person name="Wincker P."/>
            <person name="Andrew M."/>
            <person name="Anthouard V."/>
            <person name="Beever R.E."/>
            <person name="Beffa R."/>
            <person name="Benoit I."/>
            <person name="Bouzid O."/>
            <person name="Brault B."/>
            <person name="Chen Z."/>
            <person name="Choquer M."/>
            <person name="Collemare J."/>
            <person name="Cotton P."/>
            <person name="Danchin E.G."/>
            <person name="Da Silva C."/>
            <person name="Gautier A."/>
            <person name="Giraud C."/>
            <person name="Giraud T."/>
            <person name="Gonzalez C."/>
            <person name="Grossetete S."/>
            <person name="Guldener U."/>
            <person name="Henrissat B."/>
            <person name="Howlett B.J."/>
            <person name="Kodira C."/>
            <person name="Kretschmer M."/>
            <person name="Lappartient A."/>
            <person name="Leroch M."/>
            <person name="Levis C."/>
            <person name="Mauceli E."/>
            <person name="Neuveglise C."/>
            <person name="Oeser B."/>
            <person name="Pearson M."/>
            <person name="Poulain J."/>
            <person name="Poussereau N."/>
            <person name="Quesneville H."/>
            <person name="Rascle C."/>
            <person name="Schumacher J."/>
            <person name="Segurens B."/>
            <person name="Sexton A."/>
            <person name="Silva E."/>
            <person name="Sirven C."/>
            <person name="Soanes D.M."/>
            <person name="Talbot N.J."/>
            <person name="Templeton M."/>
            <person name="Yandava C."/>
            <person name="Yarden O."/>
            <person name="Zeng Q."/>
            <person name="Rollins J.A."/>
            <person name="Lebrun M.H."/>
            <person name="Dickman M."/>
        </authorList>
    </citation>
    <scope>NUCLEOTIDE SEQUENCE [LARGE SCALE GENOMIC DNA]</scope>
    <source>
        <strain evidence="2">ATCC 18683 / 1980 / Ss-1</strain>
    </source>
</reference>
<evidence type="ECO:0000313" key="1">
    <source>
        <dbReference type="EMBL" id="EDN96589.1"/>
    </source>
</evidence>
<dbReference type="HOGENOM" id="CLU_2293375_0_0_1"/>
<gene>
    <name evidence="1" type="ORF">SS1G_01515</name>
</gene>
<dbReference type="GeneID" id="5493978"/>
<protein>
    <submittedName>
        <fullName evidence="1">Uncharacterized protein</fullName>
    </submittedName>
</protein>
<dbReference type="KEGG" id="ssl:SS1G_01515"/>
<dbReference type="InParanoid" id="A7E887"/>
<dbReference type="RefSeq" id="XP_001597321.1">
    <property type="nucleotide sequence ID" value="XM_001597271.1"/>
</dbReference>
<name>A7E887_SCLS1</name>
<proteinExistence type="predicted"/>
<evidence type="ECO:0000313" key="2">
    <source>
        <dbReference type="Proteomes" id="UP000001312"/>
    </source>
</evidence>